<organism evidence="1 2">
    <name type="scientific">Dendrolimus kikuchii</name>
    <dbReference type="NCBI Taxonomy" id="765133"/>
    <lineage>
        <taxon>Eukaryota</taxon>
        <taxon>Metazoa</taxon>
        <taxon>Ecdysozoa</taxon>
        <taxon>Arthropoda</taxon>
        <taxon>Hexapoda</taxon>
        <taxon>Insecta</taxon>
        <taxon>Pterygota</taxon>
        <taxon>Neoptera</taxon>
        <taxon>Endopterygota</taxon>
        <taxon>Lepidoptera</taxon>
        <taxon>Glossata</taxon>
        <taxon>Ditrysia</taxon>
        <taxon>Bombycoidea</taxon>
        <taxon>Lasiocampidae</taxon>
        <taxon>Dendrolimus</taxon>
    </lineage>
</organism>
<gene>
    <name evidence="1" type="ORF">K1T71_014014</name>
</gene>
<name>A0ACC1CGD8_9NEOP</name>
<sequence length="78" mass="9043">MKQLIFVVLILAVVTGSFGQPVTELKSHDETPSNDVMNRVKRLVYESESRKCPAGYDELQTWIGLYKCVKRHSFDNYY</sequence>
<reference evidence="1 2" key="1">
    <citation type="journal article" date="2021" name="Front. Genet.">
        <title>Chromosome-Level Genome Assembly Reveals Significant Gene Expansion in the Toll and IMD Signaling Pathways of Dendrolimus kikuchii.</title>
        <authorList>
            <person name="Zhou J."/>
            <person name="Wu P."/>
            <person name="Xiong Z."/>
            <person name="Liu N."/>
            <person name="Zhao N."/>
            <person name="Ji M."/>
            <person name="Qiu Y."/>
            <person name="Yang B."/>
        </authorList>
    </citation>
    <scope>NUCLEOTIDE SEQUENCE [LARGE SCALE GENOMIC DNA]</scope>
    <source>
        <strain evidence="1">Ann1</strain>
    </source>
</reference>
<dbReference type="EMBL" id="CM034413">
    <property type="protein sequence ID" value="KAJ0170643.1"/>
    <property type="molecule type" value="Genomic_DNA"/>
</dbReference>
<comment type="caution">
    <text evidence="1">The sequence shown here is derived from an EMBL/GenBank/DDBJ whole genome shotgun (WGS) entry which is preliminary data.</text>
</comment>
<protein>
    <submittedName>
        <fullName evidence="1">Uncharacterized protein</fullName>
    </submittedName>
</protein>
<evidence type="ECO:0000313" key="2">
    <source>
        <dbReference type="Proteomes" id="UP000824533"/>
    </source>
</evidence>
<evidence type="ECO:0000313" key="1">
    <source>
        <dbReference type="EMBL" id="KAJ0170643.1"/>
    </source>
</evidence>
<accession>A0ACC1CGD8</accession>
<proteinExistence type="predicted"/>
<dbReference type="Proteomes" id="UP000824533">
    <property type="component" value="Linkage Group LG27"/>
</dbReference>
<keyword evidence="2" id="KW-1185">Reference proteome</keyword>